<accession>A0A1M5CYS3</accession>
<feature type="transmembrane region" description="Helical" evidence="1">
    <location>
        <begin position="12"/>
        <end position="30"/>
    </location>
</feature>
<evidence type="ECO:0000313" key="3">
    <source>
        <dbReference type="Proteomes" id="UP000184518"/>
    </source>
</evidence>
<feature type="transmembrane region" description="Helical" evidence="1">
    <location>
        <begin position="199"/>
        <end position="219"/>
    </location>
</feature>
<dbReference type="EMBL" id="FQUT01000005">
    <property type="protein sequence ID" value="SHF59791.1"/>
    <property type="molecule type" value="Genomic_DNA"/>
</dbReference>
<feature type="transmembrane region" description="Helical" evidence="1">
    <location>
        <begin position="256"/>
        <end position="275"/>
    </location>
</feature>
<protein>
    <submittedName>
        <fullName evidence="2">Uncharacterized protein</fullName>
    </submittedName>
</protein>
<dbReference type="AlphaFoldDB" id="A0A1M5CYS3"/>
<keyword evidence="1" id="KW-1133">Transmembrane helix</keyword>
<reference evidence="3" key="1">
    <citation type="submission" date="2016-11" db="EMBL/GenBank/DDBJ databases">
        <authorList>
            <person name="Varghese N."/>
            <person name="Submissions S."/>
        </authorList>
    </citation>
    <scope>NUCLEOTIDE SEQUENCE [LARGE SCALE GENOMIC DNA]</scope>
    <source>
        <strain evidence="3">DSM 27619</strain>
    </source>
</reference>
<name>A0A1M5CYS3_9FLAO</name>
<organism evidence="2 3">
    <name type="scientific">Chryseobacterium arachidis</name>
    <dbReference type="NCBI Taxonomy" id="1416778"/>
    <lineage>
        <taxon>Bacteria</taxon>
        <taxon>Pseudomonadati</taxon>
        <taxon>Bacteroidota</taxon>
        <taxon>Flavobacteriia</taxon>
        <taxon>Flavobacteriales</taxon>
        <taxon>Weeksellaceae</taxon>
        <taxon>Chryseobacterium group</taxon>
        <taxon>Chryseobacterium</taxon>
    </lineage>
</organism>
<evidence type="ECO:0000313" key="2">
    <source>
        <dbReference type="EMBL" id="SHF59791.1"/>
    </source>
</evidence>
<feature type="transmembrane region" description="Helical" evidence="1">
    <location>
        <begin position="174"/>
        <end position="192"/>
    </location>
</feature>
<feature type="transmembrane region" description="Helical" evidence="1">
    <location>
        <begin position="225"/>
        <end position="244"/>
    </location>
</feature>
<keyword evidence="1" id="KW-0472">Membrane</keyword>
<feature type="transmembrane region" description="Helical" evidence="1">
    <location>
        <begin position="100"/>
        <end position="117"/>
    </location>
</feature>
<feature type="transmembrane region" description="Helical" evidence="1">
    <location>
        <begin position="123"/>
        <end position="139"/>
    </location>
</feature>
<feature type="transmembrane region" description="Helical" evidence="1">
    <location>
        <begin position="151"/>
        <end position="168"/>
    </location>
</feature>
<feature type="transmembrane region" description="Helical" evidence="1">
    <location>
        <begin position="54"/>
        <end position="73"/>
    </location>
</feature>
<evidence type="ECO:0000256" key="1">
    <source>
        <dbReference type="SAM" id="Phobius"/>
    </source>
</evidence>
<proteinExistence type="predicted"/>
<keyword evidence="3" id="KW-1185">Reference proteome</keyword>
<sequence length="371" mass="44099">MQEKDVSKQQVIYLVKMIAFFWLITKLWSYKTWVSDRLYPVIPPLDILKNIPEFWHQILFGLSLLSLLIIICFKENRGVLITLILSELLSCALDTVRWQPWEYMYLCFVLIVIINFYKPKNILLLSHLFLVSIYLFSGIHKMNRGFLSEVWLNMVLVNFLGLSMEFILKYKLFFAGLFIPIVEVILAMLLLVSKSKKTISYFLMFMHFTILIFIGPFGLKYNSVIWPWNLAMIFILMIVYLKPINSLDKKVFVYHWYWMVLWFVMPLFSFFGSWYQYFSFSLYSGKGNCMYICVSDKEMELSPYFTPDKNNFCTGLNCIDLQNWALEEIKSAPIPEIEIYNKIGLYLKHKYKSSHVKIILYDLQNQKSIEL</sequence>
<dbReference type="Proteomes" id="UP000184518">
    <property type="component" value="Unassembled WGS sequence"/>
</dbReference>
<gene>
    <name evidence="2" type="ORF">SAMN05443633_10595</name>
</gene>
<keyword evidence="1" id="KW-0812">Transmembrane</keyword>